<evidence type="ECO:0000259" key="6">
    <source>
        <dbReference type="Pfam" id="PF01248"/>
    </source>
</evidence>
<dbReference type="FunFam" id="3.30.1330.30:FF:000001">
    <property type="entry name" value="60S ribosomal protein L30"/>
    <property type="match status" value="1"/>
</dbReference>
<dbReference type="InterPro" id="IPR004038">
    <property type="entry name" value="Ribosomal_eL8/eL30/eS12/Gad45"/>
</dbReference>
<accession>A0A5F9CQY6</accession>
<protein>
    <recommendedName>
        <fullName evidence="4">Large ribosomal subunit protein eL30</fullName>
    </recommendedName>
    <alternativeName>
        <fullName evidence="5">60S ribosomal protein L30</fullName>
    </alternativeName>
</protein>
<evidence type="ECO:0000256" key="4">
    <source>
        <dbReference type="ARBA" id="ARBA00035231"/>
    </source>
</evidence>
<evidence type="ECO:0000313" key="8">
    <source>
        <dbReference type="Proteomes" id="UP000001811"/>
    </source>
</evidence>
<dbReference type="Bgee" id="ENSOCUG00000030456">
    <property type="expression patterns" value="Expressed in ovary and 4 other cell types or tissues"/>
</dbReference>
<evidence type="ECO:0000313" key="7">
    <source>
        <dbReference type="Ensembl" id="ENSOCUP00000036156.1"/>
    </source>
</evidence>
<reference evidence="7" key="3">
    <citation type="submission" date="2025-09" db="UniProtKB">
        <authorList>
            <consortium name="Ensembl"/>
        </authorList>
    </citation>
    <scope>IDENTIFICATION</scope>
    <source>
        <strain evidence="7">Thorbecke</strain>
    </source>
</reference>
<evidence type="ECO:0000256" key="3">
    <source>
        <dbReference type="ARBA" id="ARBA00023274"/>
    </source>
</evidence>
<keyword evidence="2" id="KW-0689">Ribosomal protein</keyword>
<sequence length="88" mass="10223">MLGYKQTPKVIRQNKEKLLFLANNCSPLRKSEIEYYAMLAKTGVHHYSGNNIELGTVYEKYYRICPLVIIDPRGSDISRIMPEQTNEE</sequence>
<evidence type="ECO:0000256" key="1">
    <source>
        <dbReference type="ARBA" id="ARBA00007326"/>
    </source>
</evidence>
<name>A0A5F9CQY6_RABIT</name>
<keyword evidence="3" id="KW-0687">Ribonucleoprotein</keyword>
<dbReference type="Proteomes" id="UP000001811">
    <property type="component" value="Chromosome 7"/>
</dbReference>
<dbReference type="SMR" id="A0A5F9CQY6"/>
<evidence type="ECO:0000256" key="2">
    <source>
        <dbReference type="ARBA" id="ARBA00022980"/>
    </source>
</evidence>
<dbReference type="STRING" id="9986.ENSOCUP00000036156"/>
<dbReference type="SUPFAM" id="SSF55315">
    <property type="entry name" value="L30e-like"/>
    <property type="match status" value="1"/>
</dbReference>
<dbReference type="EMBL" id="AAGW02003948">
    <property type="status" value="NOT_ANNOTATED_CDS"/>
    <property type="molecule type" value="Genomic_DNA"/>
</dbReference>
<dbReference type="InParanoid" id="A0A5F9CQY6"/>
<dbReference type="GO" id="GO:0005840">
    <property type="term" value="C:ribosome"/>
    <property type="evidence" value="ECO:0007669"/>
    <property type="project" value="UniProtKB-KW"/>
</dbReference>
<organism evidence="7 8">
    <name type="scientific">Oryctolagus cuniculus</name>
    <name type="common">Rabbit</name>
    <dbReference type="NCBI Taxonomy" id="9986"/>
    <lineage>
        <taxon>Eukaryota</taxon>
        <taxon>Metazoa</taxon>
        <taxon>Chordata</taxon>
        <taxon>Craniata</taxon>
        <taxon>Vertebrata</taxon>
        <taxon>Euteleostomi</taxon>
        <taxon>Mammalia</taxon>
        <taxon>Eutheria</taxon>
        <taxon>Euarchontoglires</taxon>
        <taxon>Glires</taxon>
        <taxon>Lagomorpha</taxon>
        <taxon>Leporidae</taxon>
        <taxon>Oryctolagus</taxon>
    </lineage>
</organism>
<evidence type="ECO:0000256" key="5">
    <source>
        <dbReference type="ARBA" id="ARBA00035336"/>
    </source>
</evidence>
<reference evidence="7 8" key="1">
    <citation type="journal article" date="2011" name="Nature">
        <title>A high-resolution map of human evolutionary constraint using 29 mammals.</title>
        <authorList>
            <person name="Lindblad-Toh K."/>
            <person name="Garber M."/>
            <person name="Zuk O."/>
            <person name="Lin M.F."/>
            <person name="Parker B.J."/>
            <person name="Washietl S."/>
            <person name="Kheradpour P."/>
            <person name="Ernst J."/>
            <person name="Jordan G."/>
            <person name="Mauceli E."/>
            <person name="Ward L.D."/>
            <person name="Lowe C.B."/>
            <person name="Holloway A.K."/>
            <person name="Clamp M."/>
            <person name="Gnerre S."/>
            <person name="Alfoldi J."/>
            <person name="Beal K."/>
            <person name="Chang J."/>
            <person name="Clawson H."/>
            <person name="Cuff J."/>
            <person name="Di Palma F."/>
            <person name="Fitzgerald S."/>
            <person name="Flicek P."/>
            <person name="Guttman M."/>
            <person name="Hubisz M.J."/>
            <person name="Jaffe D.B."/>
            <person name="Jungreis I."/>
            <person name="Kent W.J."/>
            <person name="Kostka D."/>
            <person name="Lara M."/>
            <person name="Martins A.L."/>
            <person name="Massingham T."/>
            <person name="Moltke I."/>
            <person name="Raney B.J."/>
            <person name="Rasmussen M.D."/>
            <person name="Robinson J."/>
            <person name="Stark A."/>
            <person name="Vilella A.J."/>
            <person name="Wen J."/>
            <person name="Xie X."/>
            <person name="Zody M.C."/>
            <person name="Baldwin J."/>
            <person name="Bloom T."/>
            <person name="Chin C.W."/>
            <person name="Heiman D."/>
            <person name="Nicol R."/>
            <person name="Nusbaum C."/>
            <person name="Young S."/>
            <person name="Wilkinson J."/>
            <person name="Worley K.C."/>
            <person name="Kovar C.L."/>
            <person name="Muzny D.M."/>
            <person name="Gibbs R.A."/>
            <person name="Cree A."/>
            <person name="Dihn H.H."/>
            <person name="Fowler G."/>
            <person name="Jhangiani S."/>
            <person name="Joshi V."/>
            <person name="Lee S."/>
            <person name="Lewis L.R."/>
            <person name="Nazareth L.V."/>
            <person name="Okwuonu G."/>
            <person name="Santibanez J."/>
            <person name="Warren W.C."/>
            <person name="Mardis E.R."/>
            <person name="Weinstock G.M."/>
            <person name="Wilson R.K."/>
            <person name="Delehaunty K."/>
            <person name="Dooling D."/>
            <person name="Fronik C."/>
            <person name="Fulton L."/>
            <person name="Fulton B."/>
            <person name="Graves T."/>
            <person name="Minx P."/>
            <person name="Sodergren E."/>
            <person name="Birney E."/>
            <person name="Margulies E.H."/>
            <person name="Herrero J."/>
            <person name="Green E.D."/>
            <person name="Haussler D."/>
            <person name="Siepel A."/>
            <person name="Goldman N."/>
            <person name="Pollard K.S."/>
            <person name="Pedersen J.S."/>
            <person name="Lander E.S."/>
            <person name="Kellis M."/>
        </authorList>
    </citation>
    <scope>NUCLEOTIDE SEQUENCE [LARGE SCALE GENOMIC DNA]</scope>
    <source>
        <strain evidence="7 8">Thorbecke inbred</strain>
    </source>
</reference>
<comment type="similarity">
    <text evidence="1">Belongs to the eukaryotic ribosomal protein eL30 family.</text>
</comment>
<keyword evidence="8" id="KW-1185">Reference proteome</keyword>
<reference evidence="7" key="2">
    <citation type="submission" date="2025-08" db="UniProtKB">
        <authorList>
            <consortium name="Ensembl"/>
        </authorList>
    </citation>
    <scope>IDENTIFICATION</scope>
    <source>
        <strain evidence="7">Thorbecke</strain>
    </source>
</reference>
<dbReference type="Ensembl" id="ENSOCUT00000041585.1">
    <property type="protein sequence ID" value="ENSOCUP00000036156.1"/>
    <property type="gene ID" value="ENSOCUG00000030456.1"/>
</dbReference>
<dbReference type="AlphaFoldDB" id="A0A5F9CQY6"/>
<feature type="domain" description="Ribosomal protein eL8/eL30/eS12/Gadd45" evidence="6">
    <location>
        <begin position="2"/>
        <end position="77"/>
    </location>
</feature>
<dbReference type="InterPro" id="IPR039109">
    <property type="entry name" value="Ribosomal_eL30-like"/>
</dbReference>
<dbReference type="Gene3D" id="3.30.1330.30">
    <property type="match status" value="1"/>
</dbReference>
<dbReference type="Pfam" id="PF01248">
    <property type="entry name" value="Ribosomal_L7Ae"/>
    <property type="match status" value="1"/>
</dbReference>
<dbReference type="GeneTree" id="ENSGT00390000012138"/>
<dbReference type="PANTHER" id="PTHR11449">
    <property type="entry name" value="RIBOSOMAL PROTEIN L30"/>
    <property type="match status" value="1"/>
</dbReference>
<dbReference type="InterPro" id="IPR029064">
    <property type="entry name" value="Ribosomal_eL30-like_sf"/>
</dbReference>
<proteinExistence type="inferred from homology"/>
<dbReference type="GO" id="GO:1990904">
    <property type="term" value="C:ribonucleoprotein complex"/>
    <property type="evidence" value="ECO:0007669"/>
    <property type="project" value="UniProtKB-KW"/>
</dbReference>
<dbReference type="GO" id="GO:0003723">
    <property type="term" value="F:RNA binding"/>
    <property type="evidence" value="ECO:0007669"/>
    <property type="project" value="InterPro"/>
</dbReference>